<keyword evidence="1" id="KW-1133">Transmembrane helix</keyword>
<dbReference type="EMBL" id="BAAAPN010000097">
    <property type="protein sequence ID" value="GAA1772978.1"/>
    <property type="molecule type" value="Genomic_DNA"/>
</dbReference>
<keyword evidence="1" id="KW-0472">Membrane</keyword>
<proteinExistence type="predicted"/>
<name>A0ABN2L2X9_9MICO</name>
<reference evidence="2 3" key="1">
    <citation type="journal article" date="2019" name="Int. J. Syst. Evol. Microbiol.">
        <title>The Global Catalogue of Microorganisms (GCM) 10K type strain sequencing project: providing services to taxonomists for standard genome sequencing and annotation.</title>
        <authorList>
            <consortium name="The Broad Institute Genomics Platform"/>
            <consortium name="The Broad Institute Genome Sequencing Center for Infectious Disease"/>
            <person name="Wu L."/>
            <person name="Ma J."/>
        </authorList>
    </citation>
    <scope>NUCLEOTIDE SEQUENCE [LARGE SCALE GENOMIC DNA]</scope>
    <source>
        <strain evidence="2 3">JCM 15591</strain>
    </source>
</reference>
<accession>A0ABN2L2X9</accession>
<keyword evidence="3" id="KW-1185">Reference proteome</keyword>
<organism evidence="2 3">
    <name type="scientific">Nostocoides vanveenii</name>
    <dbReference type="NCBI Taxonomy" id="330835"/>
    <lineage>
        <taxon>Bacteria</taxon>
        <taxon>Bacillati</taxon>
        <taxon>Actinomycetota</taxon>
        <taxon>Actinomycetes</taxon>
        <taxon>Micrococcales</taxon>
        <taxon>Intrasporangiaceae</taxon>
        <taxon>Nostocoides</taxon>
    </lineage>
</organism>
<gene>
    <name evidence="2" type="ORF">GCM10009810_32790</name>
</gene>
<dbReference type="SUPFAM" id="SSF55729">
    <property type="entry name" value="Acyl-CoA N-acyltransferases (Nat)"/>
    <property type="match status" value="1"/>
</dbReference>
<evidence type="ECO:0000256" key="1">
    <source>
        <dbReference type="SAM" id="Phobius"/>
    </source>
</evidence>
<evidence type="ECO:0000313" key="2">
    <source>
        <dbReference type="EMBL" id="GAA1772978.1"/>
    </source>
</evidence>
<dbReference type="InterPro" id="IPR016181">
    <property type="entry name" value="Acyl_CoA_acyltransferase"/>
</dbReference>
<dbReference type="RefSeq" id="WP_344068198.1">
    <property type="nucleotide sequence ID" value="NZ_BAAAPN010000097.1"/>
</dbReference>
<keyword evidence="1" id="KW-0812">Transmembrane</keyword>
<dbReference type="Proteomes" id="UP001501475">
    <property type="component" value="Unassembled WGS sequence"/>
</dbReference>
<evidence type="ECO:0000313" key="3">
    <source>
        <dbReference type="Proteomes" id="UP001501475"/>
    </source>
</evidence>
<feature type="transmembrane region" description="Helical" evidence="1">
    <location>
        <begin position="45"/>
        <end position="66"/>
    </location>
</feature>
<comment type="caution">
    <text evidence="2">The sequence shown here is derived from an EMBL/GenBank/DDBJ whole genome shotgun (WGS) entry which is preliminary data.</text>
</comment>
<protein>
    <recommendedName>
        <fullName evidence="4">YgjV family protein</fullName>
    </recommendedName>
</protein>
<sequence>MPWLDILGWAGSALLVVSVMQTRILRLRLLNLAATIALLIFNWGLGIWSMVAMNAVLAALNVFYIAKLQRERRAGSTAYEVLSVDSDDTYLTHFLRRQARDIASFNPGFTGSVASGAAAYLIQHGNETVGIVILRDAGGGDAQVELDYVTPPYRDLSPGEFVYRESNLFARKGFRRVLTPPGMLAPYYARLGFTRDGDHWVLAVRDSSPAA</sequence>
<evidence type="ECO:0008006" key="4">
    <source>
        <dbReference type="Google" id="ProtNLM"/>
    </source>
</evidence>